<keyword evidence="7" id="KW-0472">Membrane</keyword>
<comment type="subcellular location">
    <subcellularLocation>
        <location evidence="1">Membrane</location>
        <topology evidence="1">Single-pass membrane protein</topology>
    </subcellularLocation>
</comment>
<dbReference type="PANTHER" id="PTHR21461">
    <property type="entry name" value="GLYCOSYLTRANSFERASE FAMILY 92 PROTEIN"/>
    <property type="match status" value="1"/>
</dbReference>
<evidence type="ECO:0000256" key="3">
    <source>
        <dbReference type="ARBA" id="ARBA00022676"/>
    </source>
</evidence>
<dbReference type="GO" id="GO:0016757">
    <property type="term" value="F:glycosyltransferase activity"/>
    <property type="evidence" value="ECO:0007669"/>
    <property type="project" value="UniProtKB-UniRule"/>
</dbReference>
<comment type="similarity">
    <text evidence="2 8">Belongs to the glycosyltransferase 92 family.</text>
</comment>
<evidence type="ECO:0000313" key="9">
    <source>
        <dbReference type="EMBL" id="MAA19261.1"/>
    </source>
</evidence>
<evidence type="ECO:0000256" key="1">
    <source>
        <dbReference type="ARBA" id="ARBA00004167"/>
    </source>
</evidence>
<dbReference type="Pfam" id="PF01697">
    <property type="entry name" value="Glyco_transf_92"/>
    <property type="match status" value="1"/>
</dbReference>
<evidence type="ECO:0000256" key="7">
    <source>
        <dbReference type="ARBA" id="ARBA00023136"/>
    </source>
</evidence>
<dbReference type="EMBL" id="GFPF01008115">
    <property type="protein sequence ID" value="MAA19261.1"/>
    <property type="molecule type" value="Transcribed_RNA"/>
</dbReference>
<accession>A0A224YXD1</accession>
<evidence type="ECO:0000256" key="2">
    <source>
        <dbReference type="ARBA" id="ARBA00007647"/>
    </source>
</evidence>
<evidence type="ECO:0000256" key="8">
    <source>
        <dbReference type="RuleBase" id="RU366017"/>
    </source>
</evidence>
<dbReference type="AlphaFoldDB" id="A0A224YXD1"/>
<keyword evidence="3 8" id="KW-0328">Glycosyltransferase</keyword>
<sequence>MPSSHHNLAPQPPLVCIIRTSNHTVMRKARIRLVWTYFNPGFRNALILCPPPNETGAANEDIRVAVAVQGAEQDSLRWLQLHRPSVGLVDKCCAVCVRPIFGSMVSLWKVVEFVAHYRSMEASRFYFYDFDMPSGLKLLLARLQSEGVDVTIVPFNLVASGGDVHAHGQLPALYDCIFRSMSRTEYYIHVDLDEMIHPFRHSSIPALLREKESEYSHRLGSLVLSTW</sequence>
<dbReference type="InterPro" id="IPR008166">
    <property type="entry name" value="Glyco_transf_92"/>
</dbReference>
<name>A0A224YXD1_9ACAR</name>
<reference evidence="9" key="1">
    <citation type="journal article" date="2017" name="Parasit. Vectors">
        <title>Sialotranscriptomics of Rhipicephalus zambeziensis reveals intricate expression profiles of secretory proteins and suggests tight temporal transcriptional regulation during blood-feeding.</title>
        <authorList>
            <person name="de Castro M.H."/>
            <person name="de Klerk D."/>
            <person name="Pienaar R."/>
            <person name="Rees D.J.G."/>
            <person name="Mans B.J."/>
        </authorList>
    </citation>
    <scope>NUCLEOTIDE SEQUENCE</scope>
    <source>
        <tissue evidence="9">Salivary glands</tissue>
    </source>
</reference>
<keyword evidence="6" id="KW-1133">Transmembrane helix</keyword>
<dbReference type="GO" id="GO:0016020">
    <property type="term" value="C:membrane"/>
    <property type="evidence" value="ECO:0007669"/>
    <property type="project" value="UniProtKB-SubCell"/>
</dbReference>
<protein>
    <recommendedName>
        <fullName evidence="8">Glycosyltransferase family 92 protein</fullName>
        <ecNumber evidence="8">2.4.1.-</ecNumber>
    </recommendedName>
</protein>
<evidence type="ECO:0000256" key="6">
    <source>
        <dbReference type="ARBA" id="ARBA00022989"/>
    </source>
</evidence>
<dbReference type="PANTHER" id="PTHR21461:SF40">
    <property type="entry name" value="GLYCOSYLTRANSFERASE FAMILY 92 PROTEIN"/>
    <property type="match status" value="1"/>
</dbReference>
<proteinExistence type="inferred from homology"/>
<dbReference type="EC" id="2.4.1.-" evidence="8"/>
<evidence type="ECO:0000256" key="4">
    <source>
        <dbReference type="ARBA" id="ARBA00022679"/>
    </source>
</evidence>
<evidence type="ECO:0000256" key="5">
    <source>
        <dbReference type="ARBA" id="ARBA00022692"/>
    </source>
</evidence>
<dbReference type="GO" id="GO:0005737">
    <property type="term" value="C:cytoplasm"/>
    <property type="evidence" value="ECO:0007669"/>
    <property type="project" value="TreeGrafter"/>
</dbReference>
<keyword evidence="4 8" id="KW-0808">Transferase</keyword>
<keyword evidence="5" id="KW-0812">Transmembrane</keyword>
<organism evidence="9">
    <name type="scientific">Rhipicephalus zambeziensis</name>
    <dbReference type="NCBI Taxonomy" id="60191"/>
    <lineage>
        <taxon>Eukaryota</taxon>
        <taxon>Metazoa</taxon>
        <taxon>Ecdysozoa</taxon>
        <taxon>Arthropoda</taxon>
        <taxon>Chelicerata</taxon>
        <taxon>Arachnida</taxon>
        <taxon>Acari</taxon>
        <taxon>Parasitiformes</taxon>
        <taxon>Ixodida</taxon>
        <taxon>Ixodoidea</taxon>
        <taxon>Ixodidae</taxon>
        <taxon>Rhipicephalinae</taxon>
        <taxon>Rhipicephalus</taxon>
        <taxon>Rhipicephalus</taxon>
    </lineage>
</organism>